<keyword evidence="6 10" id="KW-1133">Transmembrane helix</keyword>
<evidence type="ECO:0000256" key="8">
    <source>
        <dbReference type="ARBA" id="ARBA00023136"/>
    </source>
</evidence>
<evidence type="ECO:0000313" key="12">
    <source>
        <dbReference type="EMBL" id="CAD8331756.1"/>
    </source>
</evidence>
<evidence type="ECO:0000256" key="6">
    <source>
        <dbReference type="ARBA" id="ARBA00022989"/>
    </source>
</evidence>
<dbReference type="Gene3D" id="1.20.58.400">
    <property type="entry name" value="t-snare proteins"/>
    <property type="match status" value="1"/>
</dbReference>
<keyword evidence="3" id="KW-0813">Transport</keyword>
<accession>A0A7R9WQ52</accession>
<reference evidence="12" key="1">
    <citation type="submission" date="2021-01" db="EMBL/GenBank/DDBJ databases">
        <authorList>
            <person name="Corre E."/>
            <person name="Pelletier E."/>
            <person name="Niang G."/>
            <person name="Scheremetjew M."/>
            <person name="Finn R."/>
            <person name="Kale V."/>
            <person name="Holt S."/>
            <person name="Cochrane G."/>
            <person name="Meng A."/>
            <person name="Brown T."/>
            <person name="Cohen L."/>
        </authorList>
    </citation>
    <scope>NUCLEOTIDE SEQUENCE</scope>
    <source>
        <strain evidence="12">CCMP3328</strain>
    </source>
</reference>
<evidence type="ECO:0000256" key="4">
    <source>
        <dbReference type="ARBA" id="ARBA00022692"/>
    </source>
</evidence>
<keyword evidence="8 10" id="KW-0472">Membrane</keyword>
<sequence length="204" mass="23407">MAHSYLPFQRYDEEFKSLTQQVQASLQQSDEDGTVHTEALIMQCDELLQQMALEARSVSDSSLKRDLLQQVRGYKSELQSYKDERDRQSLLGGSRQSGGGSSAHRQRLMDQQDMLEQQNSRLDNARKVMEETEQVALEIGEELSHNRETLQSAHGRIHQVTSMTGRAKRIVQSMSQRAVQQKMMLYGLSASVVIVFFILLRWWG</sequence>
<dbReference type="GO" id="GO:0005794">
    <property type="term" value="C:Golgi apparatus"/>
    <property type="evidence" value="ECO:0007669"/>
    <property type="project" value="TreeGrafter"/>
</dbReference>
<dbReference type="PANTHER" id="PTHR21230:SF84">
    <property type="entry name" value="VESICLE TRANSPORT V-SNARE N-TERMINAL DOMAIN-CONTAINING PROTEIN"/>
    <property type="match status" value="1"/>
</dbReference>
<gene>
    <name evidence="12" type="ORF">CAUS1442_LOCUS3855</name>
</gene>
<dbReference type="GO" id="GO:0005484">
    <property type="term" value="F:SNAP receptor activity"/>
    <property type="evidence" value="ECO:0007669"/>
    <property type="project" value="TreeGrafter"/>
</dbReference>
<keyword evidence="5" id="KW-0653">Protein transport</keyword>
<dbReference type="CDD" id="cd15862">
    <property type="entry name" value="SNARE_Vti1"/>
    <property type="match status" value="1"/>
</dbReference>
<evidence type="ECO:0000259" key="11">
    <source>
        <dbReference type="SMART" id="SM00397"/>
    </source>
</evidence>
<dbReference type="GO" id="GO:0012507">
    <property type="term" value="C:ER to Golgi transport vesicle membrane"/>
    <property type="evidence" value="ECO:0007669"/>
    <property type="project" value="TreeGrafter"/>
</dbReference>
<protein>
    <recommendedName>
        <fullName evidence="11">t-SNARE coiled-coil homology domain-containing protein</fullName>
    </recommendedName>
</protein>
<dbReference type="GO" id="GO:0006886">
    <property type="term" value="P:intracellular protein transport"/>
    <property type="evidence" value="ECO:0007669"/>
    <property type="project" value="InterPro"/>
</dbReference>
<name>A0A7R9WQ52_9STRA</name>
<dbReference type="PANTHER" id="PTHR21230">
    <property type="entry name" value="VESICLE TRANSPORT V-SNARE PROTEIN VTI1-RELATED"/>
    <property type="match status" value="1"/>
</dbReference>
<dbReference type="InterPro" id="IPR007705">
    <property type="entry name" value="Vesicle_trsprt_v-SNARE_N"/>
</dbReference>
<comment type="subcellular location">
    <subcellularLocation>
        <location evidence="1">Membrane</location>
        <topology evidence="1">Single-pass type IV membrane protein</topology>
    </subcellularLocation>
</comment>
<dbReference type="GO" id="GO:0006906">
    <property type="term" value="P:vesicle fusion"/>
    <property type="evidence" value="ECO:0007669"/>
    <property type="project" value="TreeGrafter"/>
</dbReference>
<evidence type="ECO:0000256" key="7">
    <source>
        <dbReference type="ARBA" id="ARBA00023054"/>
    </source>
</evidence>
<evidence type="ECO:0000256" key="10">
    <source>
        <dbReference type="SAM" id="Phobius"/>
    </source>
</evidence>
<evidence type="ECO:0000256" key="3">
    <source>
        <dbReference type="ARBA" id="ARBA00022448"/>
    </source>
</evidence>
<evidence type="ECO:0000256" key="5">
    <source>
        <dbReference type="ARBA" id="ARBA00022927"/>
    </source>
</evidence>
<keyword evidence="7" id="KW-0175">Coiled coil</keyword>
<feature type="domain" description="T-SNARE coiled-coil homology" evidence="11">
    <location>
        <begin position="107"/>
        <end position="174"/>
    </location>
</feature>
<dbReference type="Gene3D" id="1.20.5.110">
    <property type="match status" value="1"/>
</dbReference>
<dbReference type="GO" id="GO:0005789">
    <property type="term" value="C:endoplasmic reticulum membrane"/>
    <property type="evidence" value="ECO:0007669"/>
    <property type="project" value="TreeGrafter"/>
</dbReference>
<dbReference type="InterPro" id="IPR010989">
    <property type="entry name" value="SNARE"/>
</dbReference>
<dbReference type="GO" id="GO:0031902">
    <property type="term" value="C:late endosome membrane"/>
    <property type="evidence" value="ECO:0007669"/>
    <property type="project" value="TreeGrafter"/>
</dbReference>
<dbReference type="InterPro" id="IPR038407">
    <property type="entry name" value="v-SNARE_N_sf"/>
</dbReference>
<dbReference type="FunFam" id="1.20.5.110:FF:000002">
    <property type="entry name" value="Vesicle transport through interaction with t-SNAREsB"/>
    <property type="match status" value="1"/>
</dbReference>
<dbReference type="Pfam" id="PF05008">
    <property type="entry name" value="V-SNARE"/>
    <property type="match status" value="1"/>
</dbReference>
<proteinExistence type="inferred from homology"/>
<dbReference type="InterPro" id="IPR000727">
    <property type="entry name" value="T_SNARE_dom"/>
</dbReference>
<evidence type="ECO:0000256" key="9">
    <source>
        <dbReference type="SAM" id="MobiDB-lite"/>
    </source>
</evidence>
<dbReference type="AlphaFoldDB" id="A0A7R9WQ52"/>
<dbReference type="GO" id="GO:0031201">
    <property type="term" value="C:SNARE complex"/>
    <property type="evidence" value="ECO:0007669"/>
    <property type="project" value="TreeGrafter"/>
</dbReference>
<keyword evidence="4 10" id="KW-0812">Transmembrane</keyword>
<organism evidence="12">
    <name type="scientific">Craspedostauros australis</name>
    <dbReference type="NCBI Taxonomy" id="1486917"/>
    <lineage>
        <taxon>Eukaryota</taxon>
        <taxon>Sar</taxon>
        <taxon>Stramenopiles</taxon>
        <taxon>Ochrophyta</taxon>
        <taxon>Bacillariophyta</taxon>
        <taxon>Bacillariophyceae</taxon>
        <taxon>Bacillariophycidae</taxon>
        <taxon>Naviculales</taxon>
        <taxon>Naviculaceae</taxon>
        <taxon>Craspedostauros</taxon>
    </lineage>
</organism>
<dbReference type="EMBL" id="HBEF01006232">
    <property type="protein sequence ID" value="CAD8331756.1"/>
    <property type="molecule type" value="Transcribed_RNA"/>
</dbReference>
<feature type="region of interest" description="Disordered" evidence="9">
    <location>
        <begin position="78"/>
        <end position="106"/>
    </location>
</feature>
<dbReference type="SUPFAM" id="SSF47661">
    <property type="entry name" value="t-snare proteins"/>
    <property type="match status" value="1"/>
</dbReference>
<dbReference type="GO" id="GO:0000149">
    <property type="term" value="F:SNARE binding"/>
    <property type="evidence" value="ECO:0007669"/>
    <property type="project" value="TreeGrafter"/>
</dbReference>
<evidence type="ECO:0000256" key="1">
    <source>
        <dbReference type="ARBA" id="ARBA00004211"/>
    </source>
</evidence>
<dbReference type="Pfam" id="PF12352">
    <property type="entry name" value="V-SNARE_C"/>
    <property type="match status" value="1"/>
</dbReference>
<evidence type="ECO:0000256" key="2">
    <source>
        <dbReference type="ARBA" id="ARBA00006108"/>
    </source>
</evidence>
<comment type="similarity">
    <text evidence="2">Belongs to the VTI1 family.</text>
</comment>
<dbReference type="SUPFAM" id="SSF58038">
    <property type="entry name" value="SNARE fusion complex"/>
    <property type="match status" value="1"/>
</dbReference>
<dbReference type="SMART" id="SM00397">
    <property type="entry name" value="t_SNARE"/>
    <property type="match status" value="1"/>
</dbReference>
<feature type="transmembrane region" description="Helical" evidence="10">
    <location>
        <begin position="183"/>
        <end position="203"/>
    </location>
</feature>